<name>A0A096AP02_9BACT</name>
<dbReference type="EMBL" id="JRNR01000096">
    <property type="protein sequence ID" value="KGF48436.1"/>
    <property type="molecule type" value="Genomic_DNA"/>
</dbReference>
<protein>
    <submittedName>
        <fullName evidence="1">Uncharacterized protein</fullName>
    </submittedName>
</protein>
<evidence type="ECO:0000313" key="1">
    <source>
        <dbReference type="EMBL" id="KGF48436.1"/>
    </source>
</evidence>
<accession>A0A096AP02</accession>
<dbReference type="RefSeq" id="WP_036884211.1">
    <property type="nucleotide sequence ID" value="NZ_JRNR01000096.1"/>
</dbReference>
<dbReference type="AlphaFoldDB" id="A0A096AP02"/>
<comment type="caution">
    <text evidence="1">The sequence shown here is derived from an EMBL/GenBank/DDBJ whole genome shotgun (WGS) entry which is preliminary data.</text>
</comment>
<dbReference type="Proteomes" id="UP000029538">
    <property type="component" value="Unassembled WGS sequence"/>
</dbReference>
<proteinExistence type="predicted"/>
<gene>
    <name evidence="1" type="ORF">HMPREF0654_09280</name>
</gene>
<evidence type="ECO:0000313" key="2">
    <source>
        <dbReference type="Proteomes" id="UP000029538"/>
    </source>
</evidence>
<sequence length="68" mass="7833">MKNRVQATDYNSFDVLSYNPLSMQNAPVRLVDAYGMFLTKSAAWKYAQKLNAGIENVHYMRVRDKKSS</sequence>
<reference evidence="1 2" key="1">
    <citation type="submission" date="2014-07" db="EMBL/GenBank/DDBJ databases">
        <authorList>
            <person name="McCorrison J."/>
            <person name="Sanka R."/>
            <person name="Torralba M."/>
            <person name="Gillis M."/>
            <person name="Haft D.H."/>
            <person name="Methe B."/>
            <person name="Sutton G."/>
            <person name="Nelson K.E."/>
        </authorList>
    </citation>
    <scope>NUCLEOTIDE SEQUENCE [LARGE SCALE GENOMIC DNA]</scope>
    <source>
        <strain evidence="1 2">DNF00882</strain>
    </source>
</reference>
<organism evidence="1 2">
    <name type="scientific">Prevotella disiens DNF00882</name>
    <dbReference type="NCBI Taxonomy" id="1401075"/>
    <lineage>
        <taxon>Bacteria</taxon>
        <taxon>Pseudomonadati</taxon>
        <taxon>Bacteroidota</taxon>
        <taxon>Bacteroidia</taxon>
        <taxon>Bacteroidales</taxon>
        <taxon>Prevotellaceae</taxon>
        <taxon>Prevotella</taxon>
    </lineage>
</organism>